<dbReference type="EMBL" id="FRDL01000001">
    <property type="protein sequence ID" value="SHN50220.1"/>
    <property type="molecule type" value="Genomic_DNA"/>
</dbReference>
<evidence type="ECO:0000313" key="5">
    <source>
        <dbReference type="Proteomes" id="UP000184066"/>
    </source>
</evidence>
<protein>
    <recommendedName>
        <fullName evidence="1">Sugar fermentation stimulation protein homolog</fullName>
    </recommendedName>
</protein>
<organism evidence="4 5">
    <name type="scientific">Oceanicella actignis</name>
    <dbReference type="NCBI Taxonomy" id="1189325"/>
    <lineage>
        <taxon>Bacteria</taxon>
        <taxon>Pseudomonadati</taxon>
        <taxon>Pseudomonadota</taxon>
        <taxon>Alphaproteobacteria</taxon>
        <taxon>Rhodobacterales</taxon>
        <taxon>Paracoccaceae</taxon>
        <taxon>Oceanicella</taxon>
    </lineage>
</organism>
<dbReference type="PANTHER" id="PTHR30545:SF2">
    <property type="entry name" value="SUGAR FERMENTATION STIMULATION PROTEIN A"/>
    <property type="match status" value="1"/>
</dbReference>
<dbReference type="NCBIfam" id="TIGR00230">
    <property type="entry name" value="sfsA"/>
    <property type="match status" value="1"/>
</dbReference>
<gene>
    <name evidence="1" type="primary">sfsA</name>
    <name evidence="4" type="ORF">SAMN05216200_101189</name>
</gene>
<dbReference type="Gene3D" id="2.40.50.580">
    <property type="match status" value="1"/>
</dbReference>
<feature type="domain" description="SfsA N-terminal OB" evidence="3">
    <location>
        <begin position="13"/>
        <end position="78"/>
    </location>
</feature>
<dbReference type="CDD" id="cd22359">
    <property type="entry name" value="SfsA-like_bacterial"/>
    <property type="match status" value="1"/>
</dbReference>
<dbReference type="GO" id="GO:0003677">
    <property type="term" value="F:DNA binding"/>
    <property type="evidence" value="ECO:0007669"/>
    <property type="project" value="InterPro"/>
</dbReference>
<dbReference type="Pfam" id="PF03749">
    <property type="entry name" value="SfsA"/>
    <property type="match status" value="1"/>
</dbReference>
<comment type="similarity">
    <text evidence="1">Belongs to the SfsA family.</text>
</comment>
<dbReference type="InterPro" id="IPR005224">
    <property type="entry name" value="SfsA"/>
</dbReference>
<reference evidence="4 5" key="1">
    <citation type="submission" date="2016-12" db="EMBL/GenBank/DDBJ databases">
        <authorList>
            <person name="Song W.-J."/>
            <person name="Kurnit D.M."/>
        </authorList>
    </citation>
    <scope>NUCLEOTIDE SEQUENCE [LARGE SCALE GENOMIC DNA]</scope>
    <source>
        <strain evidence="4 5">CGMCC 1.10808</strain>
    </source>
</reference>
<dbReference type="InterPro" id="IPR041465">
    <property type="entry name" value="SfsA_N"/>
</dbReference>
<evidence type="ECO:0000313" key="4">
    <source>
        <dbReference type="EMBL" id="SHN50220.1"/>
    </source>
</evidence>
<dbReference type="Pfam" id="PF17746">
    <property type="entry name" value="SfsA_N"/>
    <property type="match status" value="1"/>
</dbReference>
<evidence type="ECO:0000259" key="3">
    <source>
        <dbReference type="Pfam" id="PF17746"/>
    </source>
</evidence>
<dbReference type="Proteomes" id="UP000184066">
    <property type="component" value="Unassembled WGS sequence"/>
</dbReference>
<keyword evidence="5" id="KW-1185">Reference proteome</keyword>
<evidence type="ECO:0000256" key="1">
    <source>
        <dbReference type="HAMAP-Rule" id="MF_00095"/>
    </source>
</evidence>
<dbReference type="OrthoDB" id="9802365at2"/>
<name>A0A1M7RVI9_9RHOB</name>
<sequence length="248" mass="26792">MDFDRPLQPARLLRRYKRFLADMRLEDGREVTVHCANPGAMTGLAEPGLRCWIEPNDDPRRKLRWSWKLVETPGGGLAGVDTSIANRVVAEALAAGAIPELAGREVRPEARLGARSRVDFALTAPGRPTLWLEVKTVSLRRRGDLAEFPDARTARGARHLDELAAAARAGDEAALLFFVQRDDAARAAVARDIDPAYAEAFDRARAAGVRVLVRRAALSRAGVALGPALPLAEAPPERADRAAAGDAL</sequence>
<dbReference type="STRING" id="1189325.SAMN04488119_102329"/>
<dbReference type="InterPro" id="IPR040452">
    <property type="entry name" value="SfsA_C"/>
</dbReference>
<dbReference type="AlphaFoldDB" id="A0A1M7RVI9"/>
<dbReference type="PANTHER" id="PTHR30545">
    <property type="entry name" value="SUGAR FERMENTATION STIMULATION PROTEIN A"/>
    <property type="match status" value="1"/>
</dbReference>
<accession>A0A1M7RVI9</accession>
<feature type="domain" description="Sugar fermentation stimulation protein C-terminal" evidence="2">
    <location>
        <begin position="84"/>
        <end position="219"/>
    </location>
</feature>
<dbReference type="RefSeq" id="WP_072745779.1">
    <property type="nucleotide sequence ID" value="NZ_FOHL01000002.1"/>
</dbReference>
<dbReference type="HAMAP" id="MF_00095">
    <property type="entry name" value="SfsA"/>
    <property type="match status" value="1"/>
</dbReference>
<proteinExistence type="inferred from homology"/>
<evidence type="ECO:0000259" key="2">
    <source>
        <dbReference type="Pfam" id="PF03749"/>
    </source>
</evidence>
<dbReference type="Gene3D" id="3.40.1350.60">
    <property type="match status" value="1"/>
</dbReference>